<dbReference type="EMBL" id="BPLR01002384">
    <property type="protein sequence ID" value="GIX73176.1"/>
    <property type="molecule type" value="Genomic_DNA"/>
</dbReference>
<reference evidence="1 2" key="1">
    <citation type="submission" date="2021-06" db="EMBL/GenBank/DDBJ databases">
        <title>Caerostris extrusa draft genome.</title>
        <authorList>
            <person name="Kono N."/>
            <person name="Arakawa K."/>
        </authorList>
    </citation>
    <scope>NUCLEOTIDE SEQUENCE [LARGE SCALE GENOMIC DNA]</scope>
</reference>
<proteinExistence type="predicted"/>
<sequence length="132" mass="14390">MLSLFLESSLNLNPKAGRHNEGTSCSFPVVHVLNRGSEASYSNGSGTPGPPFQRFGSSNVRCRCWLLVYRQKCFTFYEYEEIALAQAPSIASEDGVSLEQFPPLFSAVDESPVGQQIFQLGSGRARLALGLV</sequence>
<comment type="caution">
    <text evidence="1">The sequence shown here is derived from an EMBL/GenBank/DDBJ whole genome shotgun (WGS) entry which is preliminary data.</text>
</comment>
<dbReference type="AlphaFoldDB" id="A0AAV4MMC0"/>
<evidence type="ECO:0000313" key="2">
    <source>
        <dbReference type="Proteomes" id="UP001054945"/>
    </source>
</evidence>
<gene>
    <name evidence="1" type="ORF">CEXT_419611</name>
</gene>
<protein>
    <submittedName>
        <fullName evidence="1">Uncharacterized protein</fullName>
    </submittedName>
</protein>
<accession>A0AAV4MMC0</accession>
<dbReference type="Proteomes" id="UP001054945">
    <property type="component" value="Unassembled WGS sequence"/>
</dbReference>
<evidence type="ECO:0000313" key="1">
    <source>
        <dbReference type="EMBL" id="GIX73176.1"/>
    </source>
</evidence>
<keyword evidence="2" id="KW-1185">Reference proteome</keyword>
<name>A0AAV4MMC0_CAEEX</name>
<organism evidence="1 2">
    <name type="scientific">Caerostris extrusa</name>
    <name type="common">Bark spider</name>
    <name type="synonym">Caerostris bankana</name>
    <dbReference type="NCBI Taxonomy" id="172846"/>
    <lineage>
        <taxon>Eukaryota</taxon>
        <taxon>Metazoa</taxon>
        <taxon>Ecdysozoa</taxon>
        <taxon>Arthropoda</taxon>
        <taxon>Chelicerata</taxon>
        <taxon>Arachnida</taxon>
        <taxon>Araneae</taxon>
        <taxon>Araneomorphae</taxon>
        <taxon>Entelegynae</taxon>
        <taxon>Araneoidea</taxon>
        <taxon>Araneidae</taxon>
        <taxon>Caerostris</taxon>
    </lineage>
</organism>